<evidence type="ECO:0000259" key="8">
    <source>
        <dbReference type="Pfam" id="PF14748"/>
    </source>
</evidence>
<protein>
    <recommendedName>
        <fullName evidence="4 5">Pyrroline-5-carboxylate reductase</fullName>
        <shortName evidence="4">P5C reductase</shortName>
        <shortName evidence="4">P5CR</shortName>
        <ecNumber evidence="4 5">1.5.1.2</ecNumber>
    </recommendedName>
    <alternativeName>
        <fullName evidence="4">PCA reductase</fullName>
    </alternativeName>
</protein>
<dbReference type="EC" id="1.5.1.2" evidence="4 5"/>
<dbReference type="Pfam" id="PF03807">
    <property type="entry name" value="F420_oxidored"/>
    <property type="match status" value="1"/>
</dbReference>
<comment type="pathway">
    <text evidence="4 6">Amino-acid biosynthesis; L-proline biosynthesis; L-proline from L-glutamate 5-semialdehyde: step 1/1.</text>
</comment>
<evidence type="ECO:0000256" key="4">
    <source>
        <dbReference type="HAMAP-Rule" id="MF_01925"/>
    </source>
</evidence>
<dbReference type="InterPro" id="IPR028939">
    <property type="entry name" value="P5C_Rdtase_cat_N"/>
</dbReference>
<feature type="domain" description="Pyrroline-5-carboxylate reductase dimerisation" evidence="8">
    <location>
        <begin position="157"/>
        <end position="261"/>
    </location>
</feature>
<evidence type="ECO:0000259" key="7">
    <source>
        <dbReference type="Pfam" id="PF03807"/>
    </source>
</evidence>
<evidence type="ECO:0000256" key="1">
    <source>
        <dbReference type="ARBA" id="ARBA00005525"/>
    </source>
</evidence>
<comment type="catalytic activity">
    <reaction evidence="4 6">
        <text>L-proline + NADP(+) = (S)-1-pyrroline-5-carboxylate + NADPH + 2 H(+)</text>
        <dbReference type="Rhea" id="RHEA:14109"/>
        <dbReference type="ChEBI" id="CHEBI:15378"/>
        <dbReference type="ChEBI" id="CHEBI:17388"/>
        <dbReference type="ChEBI" id="CHEBI:57783"/>
        <dbReference type="ChEBI" id="CHEBI:58349"/>
        <dbReference type="ChEBI" id="CHEBI:60039"/>
        <dbReference type="EC" id="1.5.1.2"/>
    </reaction>
</comment>
<gene>
    <name evidence="4 9" type="primary">proC</name>
    <name evidence="9" type="ORF">MOX91_00990</name>
</gene>
<proteinExistence type="inferred from homology"/>
<dbReference type="EMBL" id="JALBUT010000001">
    <property type="protein sequence ID" value="MDX8414762.1"/>
    <property type="molecule type" value="Genomic_DNA"/>
</dbReference>
<accession>A0ABU4WGZ9</accession>
<dbReference type="HAMAP" id="MF_01925">
    <property type="entry name" value="P5C_reductase"/>
    <property type="match status" value="1"/>
</dbReference>
<feature type="domain" description="Pyrroline-5-carboxylate reductase catalytic N-terminal" evidence="7">
    <location>
        <begin position="3"/>
        <end position="94"/>
    </location>
</feature>
<keyword evidence="10" id="KW-1185">Reference proteome</keyword>
<keyword evidence="4 6" id="KW-0641">Proline biosynthesis</keyword>
<dbReference type="InterPro" id="IPR000304">
    <property type="entry name" value="Pyrroline-COOH_reductase"/>
</dbReference>
<evidence type="ECO:0000256" key="2">
    <source>
        <dbReference type="ARBA" id="ARBA00022857"/>
    </source>
</evidence>
<dbReference type="NCBIfam" id="TIGR00112">
    <property type="entry name" value="proC"/>
    <property type="match status" value="1"/>
</dbReference>
<keyword evidence="3 4" id="KW-0560">Oxidoreductase</keyword>
<comment type="similarity">
    <text evidence="1 4 6">Belongs to the pyrroline-5-carboxylate reductase family.</text>
</comment>
<dbReference type="GO" id="GO:0004735">
    <property type="term" value="F:pyrroline-5-carboxylate reductase activity"/>
    <property type="evidence" value="ECO:0007669"/>
    <property type="project" value="UniProtKB-EC"/>
</dbReference>
<comment type="caution">
    <text evidence="9">The sequence shown here is derived from an EMBL/GenBank/DDBJ whole genome shotgun (WGS) entry which is preliminary data.</text>
</comment>
<comment type="function">
    <text evidence="4">Catalyzes the reduction of 1-pyrroline-5-carboxylate (PCA) to L-proline.</text>
</comment>
<sequence>MKKFAFVGAGKMASAIVSGMIKSGAVRPWDVECVSGADSTGADLARNTGISHTAKIENINAETVVLACKPQQLAEVAQSIGQKRMDLVISILAGTTISKLRERFPNAGKIVRVMPNMAALISKGISCFAPETELEPDQEKTVETVLKAIGKVIKCPEAQLDAVTALSGSGPGYVFEFAAALIEAGKELGFDNETAKELSIQTILGSAMLLEKDERSPEELRDAVCSPGGTTLAALEVFKASNFRKTVKDALFAAEKRSKELSRL</sequence>
<evidence type="ECO:0000313" key="10">
    <source>
        <dbReference type="Proteomes" id="UP001275932"/>
    </source>
</evidence>
<keyword evidence="2 4" id="KW-0521">NADP</keyword>
<dbReference type="InterPro" id="IPR029036">
    <property type="entry name" value="P5CR_dimer"/>
</dbReference>
<dbReference type="Proteomes" id="UP001275932">
    <property type="component" value="Unassembled WGS sequence"/>
</dbReference>
<comment type="subcellular location">
    <subcellularLocation>
        <location evidence="4">Cytoplasm</location>
    </subcellularLocation>
</comment>
<evidence type="ECO:0000256" key="3">
    <source>
        <dbReference type="ARBA" id="ARBA00023002"/>
    </source>
</evidence>
<dbReference type="InterPro" id="IPR036291">
    <property type="entry name" value="NAD(P)-bd_dom_sf"/>
</dbReference>
<dbReference type="Gene3D" id="3.40.50.720">
    <property type="entry name" value="NAD(P)-binding Rossmann-like Domain"/>
    <property type="match status" value="1"/>
</dbReference>
<evidence type="ECO:0000313" key="9">
    <source>
        <dbReference type="EMBL" id="MDX8414762.1"/>
    </source>
</evidence>
<dbReference type="PANTHER" id="PTHR11645">
    <property type="entry name" value="PYRROLINE-5-CARBOXYLATE REDUCTASE"/>
    <property type="match status" value="1"/>
</dbReference>
<keyword evidence="4" id="KW-0963">Cytoplasm</keyword>
<organism evidence="9 10">
    <name type="scientific">Intestinicryptomonas porci</name>
    <dbReference type="NCBI Taxonomy" id="2926320"/>
    <lineage>
        <taxon>Bacteria</taxon>
        <taxon>Pseudomonadati</taxon>
        <taxon>Verrucomicrobiota</taxon>
        <taxon>Opitutia</taxon>
        <taxon>Opitutales</taxon>
        <taxon>Intestinicryptomonaceae</taxon>
        <taxon>Intestinicryptomonas</taxon>
    </lineage>
</organism>
<dbReference type="SUPFAM" id="SSF48179">
    <property type="entry name" value="6-phosphogluconate dehydrogenase C-terminal domain-like"/>
    <property type="match status" value="1"/>
</dbReference>
<dbReference type="PROSITE" id="PS00521">
    <property type="entry name" value="P5CR"/>
    <property type="match status" value="1"/>
</dbReference>
<dbReference type="Pfam" id="PF14748">
    <property type="entry name" value="P5CR_dimer"/>
    <property type="match status" value="1"/>
</dbReference>
<name>A0ABU4WGZ9_9BACT</name>
<evidence type="ECO:0000256" key="5">
    <source>
        <dbReference type="NCBIfam" id="TIGR00112"/>
    </source>
</evidence>
<dbReference type="PANTHER" id="PTHR11645:SF0">
    <property type="entry name" value="PYRROLINE-5-CARBOXYLATE REDUCTASE 3"/>
    <property type="match status" value="1"/>
</dbReference>
<keyword evidence="4 6" id="KW-0028">Amino-acid biosynthesis</keyword>
<dbReference type="SUPFAM" id="SSF51735">
    <property type="entry name" value="NAD(P)-binding Rossmann-fold domains"/>
    <property type="match status" value="1"/>
</dbReference>
<dbReference type="Gene3D" id="1.10.3730.10">
    <property type="entry name" value="ProC C-terminal domain-like"/>
    <property type="match status" value="1"/>
</dbReference>
<dbReference type="InterPro" id="IPR053790">
    <property type="entry name" value="P5CR-like_CS"/>
</dbReference>
<comment type="catalytic activity">
    <reaction evidence="4">
        <text>L-proline + NAD(+) = (S)-1-pyrroline-5-carboxylate + NADH + 2 H(+)</text>
        <dbReference type="Rhea" id="RHEA:14105"/>
        <dbReference type="ChEBI" id="CHEBI:15378"/>
        <dbReference type="ChEBI" id="CHEBI:17388"/>
        <dbReference type="ChEBI" id="CHEBI:57540"/>
        <dbReference type="ChEBI" id="CHEBI:57945"/>
        <dbReference type="ChEBI" id="CHEBI:60039"/>
        <dbReference type="EC" id="1.5.1.2"/>
    </reaction>
</comment>
<dbReference type="InterPro" id="IPR008927">
    <property type="entry name" value="6-PGluconate_DH-like_C_sf"/>
</dbReference>
<dbReference type="PIRSF" id="PIRSF000193">
    <property type="entry name" value="Pyrrol-5-carb_rd"/>
    <property type="match status" value="1"/>
</dbReference>
<reference evidence="9 10" key="1">
    <citation type="submission" date="2022-03" db="EMBL/GenBank/DDBJ databases">
        <title>Novel taxa within the pig intestine.</title>
        <authorList>
            <person name="Wylensek D."/>
            <person name="Bishof K."/>
            <person name="Afrizal A."/>
            <person name="Clavel T."/>
        </authorList>
    </citation>
    <scope>NUCLEOTIDE SEQUENCE [LARGE SCALE GENOMIC DNA]</scope>
    <source>
        <strain evidence="9 10">CLA-KB-P66</strain>
    </source>
</reference>
<dbReference type="RefSeq" id="WP_370396211.1">
    <property type="nucleotide sequence ID" value="NZ_JALBUT010000001.1"/>
</dbReference>
<evidence type="ECO:0000256" key="6">
    <source>
        <dbReference type="RuleBase" id="RU003903"/>
    </source>
</evidence>